<dbReference type="Pfam" id="PF00534">
    <property type="entry name" value="Glycos_transf_1"/>
    <property type="match status" value="1"/>
</dbReference>
<dbReference type="PANTHER" id="PTHR45947:SF3">
    <property type="entry name" value="SULFOQUINOVOSYL TRANSFERASE SQD2"/>
    <property type="match status" value="1"/>
</dbReference>
<evidence type="ECO:0000259" key="3">
    <source>
        <dbReference type="Pfam" id="PF00534"/>
    </source>
</evidence>
<dbReference type="Proteomes" id="UP000662814">
    <property type="component" value="Chromosome"/>
</dbReference>
<dbReference type="RefSeq" id="WP_166990477.1">
    <property type="nucleotide sequence ID" value="NZ_CP061169.1"/>
</dbReference>
<name>A0ABX6YFB5_9MICO</name>
<accession>A0ABX6YFB5</accession>
<sequence>MAGVLVHEWIEKIGGSENVLEALSHIFPDADMLCLWNNAAERFPDRVVRETALARSPLRGRKAAALPFVPAVWRNQTNHDYDWALVSSHSFAHHVSFRSQRPDFKKLVYTHTPARYIWTPELDARGRSVSARLAAPVFKGVDRRRAQEATSIAANSRYVAMRVKYAWQRDSEVIYPPVDVEAIQAITDWSSQLGEEEAQVATSLPSAFVLGASRWIPYKRLELTIDVAEALGMPAVIAGAGPEEKFLRSRAADSSVPVKFVHSPSNALLRTLYQRAILFVFPAVEDFGIMPVEAMAVGTPVLCNARGGTRESVLDGQTGRQIEDWQSASEVLAAARDAIACNRSVTRDHAATFSKTQFSRRITEWQKSQVS</sequence>
<keyword evidence="5" id="KW-1185">Reference proteome</keyword>
<gene>
    <name evidence="4" type="ORF">HCR76_11615</name>
</gene>
<protein>
    <recommendedName>
        <fullName evidence="1">D-inositol 3-phosphate glycosyltransferase</fullName>
    </recommendedName>
</protein>
<dbReference type="InterPro" id="IPR050194">
    <property type="entry name" value="Glycosyltransferase_grp1"/>
</dbReference>
<dbReference type="InterPro" id="IPR001296">
    <property type="entry name" value="Glyco_trans_1"/>
</dbReference>
<feature type="domain" description="Glycosyl transferase family 1" evidence="3">
    <location>
        <begin position="205"/>
        <end position="339"/>
    </location>
</feature>
<evidence type="ECO:0000256" key="2">
    <source>
        <dbReference type="ARBA" id="ARBA00022679"/>
    </source>
</evidence>
<dbReference type="Gene3D" id="3.40.50.2000">
    <property type="entry name" value="Glycogen Phosphorylase B"/>
    <property type="match status" value="2"/>
</dbReference>
<dbReference type="SUPFAM" id="SSF53756">
    <property type="entry name" value="UDP-Glycosyltransferase/glycogen phosphorylase"/>
    <property type="match status" value="1"/>
</dbReference>
<evidence type="ECO:0000256" key="1">
    <source>
        <dbReference type="ARBA" id="ARBA00021292"/>
    </source>
</evidence>
<keyword evidence="2" id="KW-0808">Transferase</keyword>
<evidence type="ECO:0000313" key="5">
    <source>
        <dbReference type="Proteomes" id="UP000662814"/>
    </source>
</evidence>
<evidence type="ECO:0000313" key="4">
    <source>
        <dbReference type="EMBL" id="QPZ37481.1"/>
    </source>
</evidence>
<dbReference type="EMBL" id="CP061169">
    <property type="protein sequence ID" value="QPZ37481.1"/>
    <property type="molecule type" value="Genomic_DNA"/>
</dbReference>
<organism evidence="4 5">
    <name type="scientific">Paramicrobacterium chengjingii</name>
    <dbReference type="NCBI Taxonomy" id="2769067"/>
    <lineage>
        <taxon>Bacteria</taxon>
        <taxon>Bacillati</taxon>
        <taxon>Actinomycetota</taxon>
        <taxon>Actinomycetes</taxon>
        <taxon>Micrococcales</taxon>
        <taxon>Microbacteriaceae</taxon>
        <taxon>Paramicrobacterium</taxon>
    </lineage>
</organism>
<proteinExistence type="predicted"/>
<dbReference type="PANTHER" id="PTHR45947">
    <property type="entry name" value="SULFOQUINOVOSYL TRANSFERASE SQD2"/>
    <property type="match status" value="1"/>
</dbReference>
<reference evidence="4 5" key="1">
    <citation type="submission" date="2020-12" db="EMBL/GenBank/DDBJ databases">
        <title>Microbacterium sp. HY060.</title>
        <authorList>
            <person name="Zhou J."/>
        </authorList>
    </citation>
    <scope>NUCLEOTIDE SEQUENCE [LARGE SCALE GENOMIC DNA]</scope>
    <source>
        <strain evidence="4 5">HY60</strain>
    </source>
</reference>